<dbReference type="AlphaFoldDB" id="A0A0T5NNB9"/>
<evidence type="ECO:0000313" key="4">
    <source>
        <dbReference type="Proteomes" id="UP000051295"/>
    </source>
</evidence>
<feature type="region of interest" description="Disordered" evidence="1">
    <location>
        <begin position="263"/>
        <end position="283"/>
    </location>
</feature>
<accession>A0A0T5NNB9</accession>
<name>A0A0T5NNB9_9RHOB</name>
<evidence type="ECO:0008006" key="5">
    <source>
        <dbReference type="Google" id="ProtNLM"/>
    </source>
</evidence>
<organism evidence="3 4">
    <name type="scientific">Roseovarius atlanticus</name>
    <dbReference type="NCBI Taxonomy" id="1641875"/>
    <lineage>
        <taxon>Bacteria</taxon>
        <taxon>Pseudomonadati</taxon>
        <taxon>Pseudomonadota</taxon>
        <taxon>Alphaproteobacteria</taxon>
        <taxon>Rhodobacterales</taxon>
        <taxon>Roseobacteraceae</taxon>
        <taxon>Roseovarius</taxon>
    </lineage>
</organism>
<feature type="signal peptide" evidence="2">
    <location>
        <begin position="1"/>
        <end position="29"/>
    </location>
</feature>
<dbReference type="EMBL" id="LAXJ01000034">
    <property type="protein sequence ID" value="KRS10376.1"/>
    <property type="molecule type" value="Genomic_DNA"/>
</dbReference>
<dbReference type="OrthoDB" id="7791409at2"/>
<gene>
    <name evidence="3" type="ORF">XM53_21325</name>
</gene>
<evidence type="ECO:0000313" key="3">
    <source>
        <dbReference type="EMBL" id="KRS10376.1"/>
    </source>
</evidence>
<protein>
    <recommendedName>
        <fullName evidence="5">DUF2125 domain-containing protein</fullName>
    </recommendedName>
</protein>
<dbReference type="PATRIC" id="fig|1641875.4.peg.3342"/>
<feature type="chain" id="PRO_5006663743" description="DUF2125 domain-containing protein" evidence="2">
    <location>
        <begin position="30"/>
        <end position="513"/>
    </location>
</feature>
<feature type="compositionally biased region" description="Low complexity" evidence="1">
    <location>
        <begin position="272"/>
        <end position="283"/>
    </location>
</feature>
<dbReference type="RefSeq" id="WP_057796821.1">
    <property type="nucleotide sequence ID" value="NZ_LAXJ01000034.1"/>
</dbReference>
<dbReference type="InterPro" id="IPR018666">
    <property type="entry name" value="DUF2125"/>
</dbReference>
<keyword evidence="4" id="KW-1185">Reference proteome</keyword>
<dbReference type="STRING" id="1641875.XM53_21325"/>
<dbReference type="Proteomes" id="UP000051295">
    <property type="component" value="Unassembled WGS sequence"/>
</dbReference>
<evidence type="ECO:0000256" key="2">
    <source>
        <dbReference type="SAM" id="SignalP"/>
    </source>
</evidence>
<reference evidence="3 4" key="1">
    <citation type="submission" date="2015-04" db="EMBL/GenBank/DDBJ databases">
        <title>The draft genome sequence of Roseovarius sp.R12b.</title>
        <authorList>
            <person name="Li G."/>
            <person name="Lai Q."/>
            <person name="Shao Z."/>
            <person name="Yan P."/>
        </authorList>
    </citation>
    <scope>NUCLEOTIDE SEQUENCE [LARGE SCALE GENOMIC DNA]</scope>
    <source>
        <strain evidence="3 4">R12B</strain>
    </source>
</reference>
<evidence type="ECO:0000256" key="1">
    <source>
        <dbReference type="SAM" id="MobiDB-lite"/>
    </source>
</evidence>
<keyword evidence="2" id="KW-0732">Signal</keyword>
<proteinExistence type="predicted"/>
<dbReference type="Pfam" id="PF09898">
    <property type="entry name" value="DUF2125"/>
    <property type="match status" value="1"/>
</dbReference>
<sequence length="513" mass="53644">MRVLGTPREACFGTATAIGLALAAGSAQADVTPADVWADWQGYLASSGYEVSGDENQSGDALTVSNITMSMAIPEEDATISVNMGEMTFTDNGDGTVSITLPASMPMNVSVESPDAEDFNVGLQYDTTGLEMTASGNPDDLLYNYSADEVAMILNDLTVEGETIDLGTVEFRIADVNGTTTMKIGNLRTSEQKMTTGPVNYTVDIDEPEGGGGEIMLKGQFAGMTVAANGAMPLEMDPANMGASIENGFDMDVTMSYSEGSTEFTLVDPPQTTEGTTSSDGGEITVALGGDGLTYDLSASNMNLNMAGGDIPLPVEVAFGTAAFNLTMPVAKSEEEQDFAMGLTLGDFTMSDMIWGIFDPTGQLPHDPATIDLDLTGTAKLFFDLLDPEQMEAAETGELGMPGELNTLDLNTLTVSAAGAELTGEGAFTFDNTDLETFNGMPAPDGSVDLRLTGANGLLDTLIAMGLVPEEQAMGVRMMMGMFAVPGDGEDTLTSTIEVKSDGQVLANGQRLR</sequence>
<comment type="caution">
    <text evidence="3">The sequence shown here is derived from an EMBL/GenBank/DDBJ whole genome shotgun (WGS) entry which is preliminary data.</text>
</comment>